<evidence type="ECO:0000259" key="8">
    <source>
        <dbReference type="Pfam" id="PF10502"/>
    </source>
</evidence>
<keyword evidence="10" id="KW-1185">Reference proteome</keyword>
<dbReference type="STRING" id="645134.A0A0L0HPL9"/>
<dbReference type="Gene3D" id="2.10.109.10">
    <property type="entry name" value="Umud Fragment, subunit A"/>
    <property type="match status" value="1"/>
</dbReference>
<dbReference type="PANTHER" id="PTHR12383:SF16">
    <property type="entry name" value="MITOCHONDRIAL INNER MEMBRANE PROTEASE SUBUNIT 1"/>
    <property type="match status" value="1"/>
</dbReference>
<gene>
    <name evidence="9" type="ORF">SPPG_08982</name>
</gene>
<evidence type="ECO:0000256" key="5">
    <source>
        <dbReference type="ARBA" id="ARBA00023136"/>
    </source>
</evidence>
<feature type="active site" evidence="7">
    <location>
        <position position="87"/>
    </location>
</feature>
<dbReference type="Proteomes" id="UP000053201">
    <property type="component" value="Unassembled WGS sequence"/>
</dbReference>
<evidence type="ECO:0000256" key="6">
    <source>
        <dbReference type="ARBA" id="ARBA00038445"/>
    </source>
</evidence>
<keyword evidence="5" id="KW-0472">Membrane</keyword>
<feature type="domain" description="Peptidase S26" evidence="8">
    <location>
        <begin position="17"/>
        <end position="100"/>
    </location>
</feature>
<dbReference type="GO" id="GO:0042720">
    <property type="term" value="C:mitochondrial inner membrane peptidase complex"/>
    <property type="evidence" value="ECO:0007669"/>
    <property type="project" value="EnsemblFungi"/>
</dbReference>
<dbReference type="FunCoup" id="A0A0L0HPL9">
    <property type="interactions" value="278"/>
</dbReference>
<evidence type="ECO:0000256" key="7">
    <source>
        <dbReference type="PIRSR" id="PIRSR600223-1"/>
    </source>
</evidence>
<protein>
    <recommendedName>
        <fullName evidence="8">Peptidase S26 domain-containing protein</fullName>
    </recommendedName>
</protein>
<dbReference type="eggNOG" id="KOG0171">
    <property type="taxonomic scope" value="Eukaryota"/>
</dbReference>
<dbReference type="EMBL" id="KQ257452">
    <property type="protein sequence ID" value="KND03003.1"/>
    <property type="molecule type" value="Genomic_DNA"/>
</dbReference>
<evidence type="ECO:0000256" key="2">
    <source>
        <dbReference type="ARBA" id="ARBA00022792"/>
    </source>
</evidence>
<dbReference type="GeneID" id="27692107"/>
<dbReference type="AlphaFoldDB" id="A0A0L0HPL9"/>
<reference evidence="9 10" key="1">
    <citation type="submission" date="2009-08" db="EMBL/GenBank/DDBJ databases">
        <title>The Genome Sequence of Spizellomyces punctatus strain DAOM BR117.</title>
        <authorList>
            <consortium name="The Broad Institute Genome Sequencing Platform"/>
            <person name="Russ C."/>
            <person name="Cuomo C."/>
            <person name="Shea T."/>
            <person name="Young S.K."/>
            <person name="Zeng Q."/>
            <person name="Koehrsen M."/>
            <person name="Haas B."/>
            <person name="Borodovsky M."/>
            <person name="Guigo R."/>
            <person name="Alvarado L."/>
            <person name="Berlin A."/>
            <person name="Bochicchio J."/>
            <person name="Borenstein D."/>
            <person name="Chapman S."/>
            <person name="Chen Z."/>
            <person name="Engels R."/>
            <person name="Freedman E."/>
            <person name="Gellesch M."/>
            <person name="Goldberg J."/>
            <person name="Griggs A."/>
            <person name="Gujja S."/>
            <person name="Heiman D."/>
            <person name="Hepburn T."/>
            <person name="Howarth C."/>
            <person name="Jen D."/>
            <person name="Larson L."/>
            <person name="Lewis B."/>
            <person name="Mehta T."/>
            <person name="Park D."/>
            <person name="Pearson M."/>
            <person name="Roberts A."/>
            <person name="Saif S."/>
            <person name="Shenoy N."/>
            <person name="Sisk P."/>
            <person name="Stolte C."/>
            <person name="Sykes S."/>
            <person name="Thomson T."/>
            <person name="Walk T."/>
            <person name="White J."/>
            <person name="Yandava C."/>
            <person name="Burger G."/>
            <person name="Gray M.W."/>
            <person name="Holland P.W.H."/>
            <person name="King N."/>
            <person name="Lang F.B.F."/>
            <person name="Roger A.J."/>
            <person name="Ruiz-Trillo I."/>
            <person name="Lander E."/>
            <person name="Nusbaum C."/>
        </authorList>
    </citation>
    <scope>NUCLEOTIDE SEQUENCE [LARGE SCALE GENOMIC DNA]</scope>
    <source>
        <strain evidence="9 10">DAOM BR117</strain>
    </source>
</reference>
<dbReference type="GO" id="GO:0006627">
    <property type="term" value="P:protein processing involved in protein targeting to mitochondrion"/>
    <property type="evidence" value="ECO:0007669"/>
    <property type="project" value="EnsemblFungi"/>
</dbReference>
<sequence length="176" mass="19973">MGLFSRIPFRPALRFFSWSVQGGCVMLLFQNYVAEVTMCIGPSMLPTFNIVGDIVVVEHVSRHYRKLDLGDVVVCVSPTNPQKAICKRVLGLPGDFVCVDPTLSERRYITVPPGHIWLQGDNFTNSTDSRKYGPVSLGLLRGRVLCKIWPNFEWIRNGFEEQISQPSMDRELVVER</sequence>
<dbReference type="SUPFAM" id="SSF51306">
    <property type="entry name" value="LexA/Signal peptidase"/>
    <property type="match status" value="1"/>
</dbReference>
<dbReference type="InterPro" id="IPR019533">
    <property type="entry name" value="Peptidase_S26"/>
</dbReference>
<dbReference type="GO" id="GO:0006465">
    <property type="term" value="P:signal peptide processing"/>
    <property type="evidence" value="ECO:0007669"/>
    <property type="project" value="InterPro"/>
</dbReference>
<proteinExistence type="inferred from homology"/>
<dbReference type="OMA" id="LCKGPSM"/>
<feature type="active site" evidence="7">
    <location>
        <position position="43"/>
    </location>
</feature>
<dbReference type="InterPro" id="IPR000223">
    <property type="entry name" value="Pept_S26A_signal_pept_1"/>
</dbReference>
<dbReference type="PROSITE" id="PS00760">
    <property type="entry name" value="SPASE_I_2"/>
    <property type="match status" value="1"/>
</dbReference>
<comment type="subcellular location">
    <subcellularLocation>
        <location evidence="1">Mitochondrion inner membrane</location>
    </subcellularLocation>
</comment>
<dbReference type="CDD" id="cd06530">
    <property type="entry name" value="S26_SPase_I"/>
    <property type="match status" value="1"/>
</dbReference>
<evidence type="ECO:0000313" key="10">
    <source>
        <dbReference type="Proteomes" id="UP000053201"/>
    </source>
</evidence>
<comment type="similarity">
    <text evidence="6">Belongs to the peptidase S26 family. IMP1 subfamily.</text>
</comment>
<dbReference type="PANTHER" id="PTHR12383">
    <property type="entry name" value="PROTEASE FAMILY S26 MITOCHONDRIAL INNER MEMBRANE PROTEASE-RELATED"/>
    <property type="match status" value="1"/>
</dbReference>
<dbReference type="InterPro" id="IPR019757">
    <property type="entry name" value="Pept_S26A_signal_pept_1_Lys-AS"/>
</dbReference>
<evidence type="ECO:0000256" key="1">
    <source>
        <dbReference type="ARBA" id="ARBA00004273"/>
    </source>
</evidence>
<keyword evidence="2" id="KW-0999">Mitochondrion inner membrane</keyword>
<dbReference type="OrthoDB" id="308440at2759"/>
<feature type="domain" description="Peptidase S26" evidence="8">
    <location>
        <begin position="109"/>
        <end position="149"/>
    </location>
</feature>
<keyword evidence="3" id="KW-0378">Hydrolase</keyword>
<dbReference type="GO" id="GO:0004252">
    <property type="term" value="F:serine-type endopeptidase activity"/>
    <property type="evidence" value="ECO:0007669"/>
    <property type="project" value="InterPro"/>
</dbReference>
<dbReference type="PRINTS" id="PR00727">
    <property type="entry name" value="LEADERPTASE"/>
</dbReference>
<dbReference type="InterPro" id="IPR052064">
    <property type="entry name" value="Mito_IMP1_subunit"/>
</dbReference>
<evidence type="ECO:0000256" key="4">
    <source>
        <dbReference type="ARBA" id="ARBA00023128"/>
    </source>
</evidence>
<organism evidence="9 10">
    <name type="scientific">Spizellomyces punctatus (strain DAOM BR117)</name>
    <dbReference type="NCBI Taxonomy" id="645134"/>
    <lineage>
        <taxon>Eukaryota</taxon>
        <taxon>Fungi</taxon>
        <taxon>Fungi incertae sedis</taxon>
        <taxon>Chytridiomycota</taxon>
        <taxon>Chytridiomycota incertae sedis</taxon>
        <taxon>Chytridiomycetes</taxon>
        <taxon>Spizellomycetales</taxon>
        <taxon>Spizellomycetaceae</taxon>
        <taxon>Spizellomyces</taxon>
    </lineage>
</organism>
<evidence type="ECO:0000313" key="9">
    <source>
        <dbReference type="EMBL" id="KND03003.1"/>
    </source>
</evidence>
<evidence type="ECO:0000256" key="3">
    <source>
        <dbReference type="ARBA" id="ARBA00022801"/>
    </source>
</evidence>
<dbReference type="VEuPathDB" id="FungiDB:SPPG_08982"/>
<dbReference type="Pfam" id="PF10502">
    <property type="entry name" value="Peptidase_S26"/>
    <property type="match status" value="2"/>
</dbReference>
<keyword evidence="4" id="KW-0496">Mitochondrion</keyword>
<accession>A0A0L0HPL9</accession>
<dbReference type="InParanoid" id="A0A0L0HPL9"/>
<dbReference type="RefSeq" id="XP_016611042.1">
    <property type="nucleotide sequence ID" value="XM_016757133.1"/>
</dbReference>
<dbReference type="InterPro" id="IPR036286">
    <property type="entry name" value="LexA/Signal_pep-like_sf"/>
</dbReference>
<name>A0A0L0HPL9_SPIPD</name>